<dbReference type="Pfam" id="PF00126">
    <property type="entry name" value="HTH_1"/>
    <property type="match status" value="1"/>
</dbReference>
<keyword evidence="8" id="KW-1185">Reference proteome</keyword>
<dbReference type="PROSITE" id="PS50931">
    <property type="entry name" value="HTH_LYSR"/>
    <property type="match status" value="1"/>
</dbReference>
<dbReference type="PANTHER" id="PTHR30537">
    <property type="entry name" value="HTH-TYPE TRANSCRIPTIONAL REGULATOR"/>
    <property type="match status" value="1"/>
</dbReference>
<dbReference type="Proteomes" id="UP000243904">
    <property type="component" value="Chromosome I"/>
</dbReference>
<evidence type="ECO:0000259" key="6">
    <source>
        <dbReference type="PROSITE" id="PS50931"/>
    </source>
</evidence>
<evidence type="ECO:0000313" key="8">
    <source>
        <dbReference type="Proteomes" id="UP000243904"/>
    </source>
</evidence>
<name>A0A1H2AS86_9BRAD</name>
<dbReference type="InterPro" id="IPR058163">
    <property type="entry name" value="LysR-type_TF_proteobact-type"/>
</dbReference>
<protein>
    <submittedName>
        <fullName evidence="7">LysR family transcriptional regulator, glycine cleavage system transcriptional activator</fullName>
    </submittedName>
</protein>
<dbReference type="Gene3D" id="1.10.10.10">
    <property type="entry name" value="Winged helix-like DNA-binding domain superfamily/Winged helix DNA-binding domain"/>
    <property type="match status" value="1"/>
</dbReference>
<dbReference type="Gene3D" id="3.40.190.10">
    <property type="entry name" value="Periplasmic binding protein-like II"/>
    <property type="match status" value="2"/>
</dbReference>
<gene>
    <name evidence="7" type="ORF">SAMN05444158_6431</name>
</gene>
<evidence type="ECO:0000256" key="4">
    <source>
        <dbReference type="ARBA" id="ARBA00023125"/>
    </source>
</evidence>
<dbReference type="GO" id="GO:0003700">
    <property type="term" value="F:DNA-binding transcription factor activity"/>
    <property type="evidence" value="ECO:0007669"/>
    <property type="project" value="InterPro"/>
</dbReference>
<dbReference type="Pfam" id="PF03466">
    <property type="entry name" value="LysR_substrate"/>
    <property type="match status" value="1"/>
</dbReference>
<dbReference type="AlphaFoldDB" id="A0A1H2AS86"/>
<dbReference type="InterPro" id="IPR036390">
    <property type="entry name" value="WH_DNA-bd_sf"/>
</dbReference>
<dbReference type="InterPro" id="IPR005119">
    <property type="entry name" value="LysR_subst-bd"/>
</dbReference>
<evidence type="ECO:0000256" key="1">
    <source>
        <dbReference type="ARBA" id="ARBA00003502"/>
    </source>
</evidence>
<organism evidence="7 8">
    <name type="scientific">Bradyrhizobium canariense</name>
    <dbReference type="NCBI Taxonomy" id="255045"/>
    <lineage>
        <taxon>Bacteria</taxon>
        <taxon>Pseudomonadati</taxon>
        <taxon>Pseudomonadota</taxon>
        <taxon>Alphaproteobacteria</taxon>
        <taxon>Hyphomicrobiales</taxon>
        <taxon>Nitrobacteraceae</taxon>
        <taxon>Bradyrhizobium</taxon>
    </lineage>
</organism>
<reference evidence="8" key="1">
    <citation type="submission" date="2016-10" db="EMBL/GenBank/DDBJ databases">
        <authorList>
            <person name="Varghese N."/>
            <person name="Submissions S."/>
        </authorList>
    </citation>
    <scope>NUCLEOTIDE SEQUENCE [LARGE SCALE GENOMIC DNA]</scope>
    <source>
        <strain evidence="8">GAS369</strain>
    </source>
</reference>
<dbReference type="InterPro" id="IPR036388">
    <property type="entry name" value="WH-like_DNA-bd_sf"/>
</dbReference>
<accession>A0A1H2AS86</accession>
<evidence type="ECO:0000313" key="7">
    <source>
        <dbReference type="EMBL" id="SDT48915.1"/>
    </source>
</evidence>
<dbReference type="PANTHER" id="PTHR30537:SF74">
    <property type="entry name" value="HTH-TYPE TRANSCRIPTIONAL REGULATOR TRPI"/>
    <property type="match status" value="1"/>
</dbReference>
<evidence type="ECO:0000256" key="3">
    <source>
        <dbReference type="ARBA" id="ARBA00023015"/>
    </source>
</evidence>
<dbReference type="EMBL" id="LT629750">
    <property type="protein sequence ID" value="SDT48915.1"/>
    <property type="molecule type" value="Genomic_DNA"/>
</dbReference>
<comment type="similarity">
    <text evidence="2">Belongs to the LysR transcriptional regulatory family.</text>
</comment>
<keyword evidence="3" id="KW-0805">Transcription regulation</keyword>
<evidence type="ECO:0000256" key="2">
    <source>
        <dbReference type="ARBA" id="ARBA00009437"/>
    </source>
</evidence>
<dbReference type="GO" id="GO:0006351">
    <property type="term" value="P:DNA-templated transcription"/>
    <property type="evidence" value="ECO:0007669"/>
    <property type="project" value="TreeGrafter"/>
</dbReference>
<dbReference type="CDD" id="cd08432">
    <property type="entry name" value="PBP2_GcdR_TrpI_HvrB_AmpR_like"/>
    <property type="match status" value="1"/>
</dbReference>
<sequence length="297" mass="31981">MRRLLFLNGIKAFEAAARSGSFAGAGLELNVTAAAISRMVHLLEQRLGVALFERKANRLAMTPAGRAYQSGLTPIFDALASLTAQVSAPSSVRVLTIGVGPTFAMKWLIPRLLDFRKSEPDIDVRIATGGVAVPFGDDWNCGIKLGEGDWPGLVAEPLFAADLLPVCAPRLAAQLKSPGDLKGPSLLCVAHSPDDWPRWLKAAGIARVTARGPEFQHYGQALQAAADGLGVAMGIRPYIDDDLAAGRLVAPFTLSVPKGMRWYLVYRSLNAGQRDFVAFRRWIIRATAGPAVRKARR</sequence>
<keyword evidence="4" id="KW-0238">DNA-binding</keyword>
<proteinExistence type="inferred from homology"/>
<dbReference type="SUPFAM" id="SSF46785">
    <property type="entry name" value="Winged helix' DNA-binding domain"/>
    <property type="match status" value="1"/>
</dbReference>
<dbReference type="RefSeq" id="WP_146690167.1">
    <property type="nucleotide sequence ID" value="NZ_LT629750.1"/>
</dbReference>
<keyword evidence="5" id="KW-0804">Transcription</keyword>
<dbReference type="SUPFAM" id="SSF53850">
    <property type="entry name" value="Periplasmic binding protein-like II"/>
    <property type="match status" value="1"/>
</dbReference>
<dbReference type="GO" id="GO:0043565">
    <property type="term" value="F:sequence-specific DNA binding"/>
    <property type="evidence" value="ECO:0007669"/>
    <property type="project" value="TreeGrafter"/>
</dbReference>
<dbReference type="InterPro" id="IPR000847">
    <property type="entry name" value="LysR_HTH_N"/>
</dbReference>
<feature type="domain" description="HTH lysR-type" evidence="6">
    <location>
        <begin position="7"/>
        <end position="62"/>
    </location>
</feature>
<dbReference type="FunFam" id="3.40.190.10:FF:000017">
    <property type="entry name" value="Glycine cleavage system transcriptional activator"/>
    <property type="match status" value="1"/>
</dbReference>
<comment type="function">
    <text evidence="1">NodD regulates the expression of the nodABCFE genes which encode other nodulation proteins. NodD is also a negative regulator of its own expression. Binds flavonoids as inducers.</text>
</comment>
<evidence type="ECO:0000256" key="5">
    <source>
        <dbReference type="ARBA" id="ARBA00023163"/>
    </source>
</evidence>